<accession>A0A917AXM9</accession>
<evidence type="ECO:0000259" key="2">
    <source>
        <dbReference type="Pfam" id="PF08751"/>
    </source>
</evidence>
<keyword evidence="4" id="KW-1185">Reference proteome</keyword>
<dbReference type="RefSeq" id="WP_188686854.1">
    <property type="nucleotide sequence ID" value="NZ_BMIS01000020.1"/>
</dbReference>
<dbReference type="Proteomes" id="UP000633136">
    <property type="component" value="Unassembled WGS sequence"/>
</dbReference>
<organism evidence="3 4">
    <name type="scientific">Nesterenkonia cremea</name>
    <dbReference type="NCBI Taxonomy" id="1882340"/>
    <lineage>
        <taxon>Bacteria</taxon>
        <taxon>Bacillati</taxon>
        <taxon>Actinomycetota</taxon>
        <taxon>Actinomycetes</taxon>
        <taxon>Micrococcales</taxon>
        <taxon>Micrococcaceae</taxon>
        <taxon>Nesterenkonia</taxon>
    </lineage>
</organism>
<dbReference type="InterPro" id="IPR014862">
    <property type="entry name" value="TrwC"/>
</dbReference>
<evidence type="ECO:0000313" key="4">
    <source>
        <dbReference type="Proteomes" id="UP000633136"/>
    </source>
</evidence>
<proteinExistence type="predicted"/>
<dbReference type="Pfam" id="PF08751">
    <property type="entry name" value="TrwC"/>
    <property type="match status" value="2"/>
</dbReference>
<dbReference type="AlphaFoldDB" id="A0A917AXM9"/>
<feature type="domain" description="TrwC relaxase" evidence="2">
    <location>
        <begin position="282"/>
        <end position="360"/>
    </location>
</feature>
<feature type="domain" description="TrwC relaxase" evidence="2">
    <location>
        <begin position="11"/>
        <end position="258"/>
    </location>
</feature>
<feature type="region of interest" description="Disordered" evidence="1">
    <location>
        <begin position="87"/>
        <end position="108"/>
    </location>
</feature>
<protein>
    <recommendedName>
        <fullName evidence="2">TrwC relaxase domain-containing protein</fullName>
    </recommendedName>
</protein>
<sequence>MTVSISKMSIDYYLNSAAVGDGAEAGAGRDMTSYYTETAAPPGRWIGRGLSGLDLAAGQTVSREAAKSLYEDMADPTTGRTLGRVMTSAKREAPERAKTPTGAAAKSTREQVAGFDLTFSAPKSVSVAWAVAGPELQKRIQDAHHKAMEQTLEWAEQNVLQTRAGHGGVAHVPIEGMIASVFDHWDSRAGDPQLHSHCVVSNRAQRSSDGQWVSIDSYTLHRHVVALSEQYNNLLYDALHQDIGALPETRAVGDDPAVEAVKDALRKKPDGTPDDQEADPPQRVELAGIPDELITEFSERSLAIEERTDELITEHRQKTGRAPSAAQVLKLRQRATLETRTPKDDSDTTLDQKMIGWRRRTELSGYDPDRLITEATGHPDQSITPDMLTDEVYDKLGRWALDDTAQRRATFTRANLIASSERVLRLVRCRDLQQRHRLTETLVARAESQAVSLTATRSVAPETHDPTVAHRGRSVFDHRHTAGVFTTRQRGSSQMRV</sequence>
<feature type="compositionally biased region" description="Basic and acidic residues" evidence="1">
    <location>
        <begin position="89"/>
        <end position="98"/>
    </location>
</feature>
<dbReference type="NCBIfam" id="NF041492">
    <property type="entry name" value="MobF"/>
    <property type="match status" value="1"/>
</dbReference>
<gene>
    <name evidence="3" type="ORF">GCM10011401_27230</name>
</gene>
<reference evidence="3" key="1">
    <citation type="journal article" date="2014" name="Int. J. Syst. Evol. Microbiol.">
        <title>Complete genome sequence of Corynebacterium casei LMG S-19264T (=DSM 44701T), isolated from a smear-ripened cheese.</title>
        <authorList>
            <consortium name="US DOE Joint Genome Institute (JGI-PGF)"/>
            <person name="Walter F."/>
            <person name="Albersmeier A."/>
            <person name="Kalinowski J."/>
            <person name="Ruckert C."/>
        </authorList>
    </citation>
    <scope>NUCLEOTIDE SEQUENCE</scope>
    <source>
        <strain evidence="3">CGMCC 1.15388</strain>
    </source>
</reference>
<name>A0A917AXM9_9MICC</name>
<reference evidence="3" key="2">
    <citation type="submission" date="2020-09" db="EMBL/GenBank/DDBJ databases">
        <authorList>
            <person name="Sun Q."/>
            <person name="Zhou Y."/>
        </authorList>
    </citation>
    <scope>NUCLEOTIDE SEQUENCE</scope>
    <source>
        <strain evidence="3">CGMCC 1.15388</strain>
    </source>
</reference>
<evidence type="ECO:0000313" key="3">
    <source>
        <dbReference type="EMBL" id="GGE78528.1"/>
    </source>
</evidence>
<dbReference type="SUPFAM" id="SSF55464">
    <property type="entry name" value="Origin of replication-binding domain, RBD-like"/>
    <property type="match status" value="1"/>
</dbReference>
<evidence type="ECO:0000256" key="1">
    <source>
        <dbReference type="SAM" id="MobiDB-lite"/>
    </source>
</evidence>
<dbReference type="EMBL" id="BMIS01000020">
    <property type="protein sequence ID" value="GGE78528.1"/>
    <property type="molecule type" value="Genomic_DNA"/>
</dbReference>
<comment type="caution">
    <text evidence="3">The sequence shown here is derived from an EMBL/GenBank/DDBJ whole genome shotgun (WGS) entry which is preliminary data.</text>
</comment>